<organism evidence="3 4">
    <name type="scientific">Pyrrhoderma noxium</name>
    <dbReference type="NCBI Taxonomy" id="2282107"/>
    <lineage>
        <taxon>Eukaryota</taxon>
        <taxon>Fungi</taxon>
        <taxon>Dikarya</taxon>
        <taxon>Basidiomycota</taxon>
        <taxon>Agaricomycotina</taxon>
        <taxon>Agaricomycetes</taxon>
        <taxon>Hymenochaetales</taxon>
        <taxon>Hymenochaetaceae</taxon>
        <taxon>Pyrrhoderma</taxon>
    </lineage>
</organism>
<comment type="caution">
    <text evidence="3">The sequence shown here is derived from an EMBL/GenBank/DDBJ whole genome shotgun (WGS) entry which is preliminary data.</text>
</comment>
<accession>A0A286UXP2</accession>
<name>A0A286UXP2_9AGAM</name>
<feature type="region of interest" description="Disordered" evidence="1">
    <location>
        <begin position="120"/>
        <end position="192"/>
    </location>
</feature>
<dbReference type="Proteomes" id="UP000217199">
    <property type="component" value="Unassembled WGS sequence"/>
</dbReference>
<feature type="compositionally biased region" description="Basic and acidic residues" evidence="1">
    <location>
        <begin position="164"/>
        <end position="173"/>
    </location>
</feature>
<keyword evidence="2" id="KW-1133">Transmembrane helix</keyword>
<protein>
    <submittedName>
        <fullName evidence="3">Uncharacterized protein</fullName>
    </submittedName>
</protein>
<sequence length="408" mass="44692">MDSTNPPEAVPLTSTTLFIPITVTIASTVGLSLAMFIGIIIIIARHRIIARREQHVNSGNLEKGQVPQLIITDTSIFPVSSVVVGDDTSLDKVIASFKPLGIDHIPQAVSIVENLTEVLPPKPKGKEDEESLFPLPQASSPLPGHPQSPKMVHASNCDNIEVDPVPRHPKDIETSSTSGSSDTTSDSDNSHKNGIWWEDFHVELSETSLESLDLADMDAESVYSYYSYRDNFGVSRSISTINKSVKGLAHRSKMGTISSEMNRVMSSEREILEYCWHISDCEIINMPAKDSIRNDLQHVQEACIEDKGQSSIRHSLVLPSVSEEDATEGRFDPNILEYCWRISKDGSFRSGNTLSEGDAIPIQVTKAMKSVSSVSGLSHENTSDTGHLVVPWEEQPIVTPLIIESAHG</sequence>
<dbReference type="EMBL" id="NBII01000001">
    <property type="protein sequence ID" value="PAV24383.1"/>
    <property type="molecule type" value="Genomic_DNA"/>
</dbReference>
<keyword evidence="2" id="KW-0812">Transmembrane</keyword>
<proteinExistence type="predicted"/>
<feature type="compositionally biased region" description="Low complexity" evidence="1">
    <location>
        <begin position="174"/>
        <end position="187"/>
    </location>
</feature>
<evidence type="ECO:0000313" key="4">
    <source>
        <dbReference type="Proteomes" id="UP000217199"/>
    </source>
</evidence>
<reference evidence="3 4" key="1">
    <citation type="journal article" date="2017" name="Mol. Ecol.">
        <title>Comparative and population genomic landscape of Phellinus noxius: A hypervariable fungus causing root rot in trees.</title>
        <authorList>
            <person name="Chung C.L."/>
            <person name="Lee T.J."/>
            <person name="Akiba M."/>
            <person name="Lee H.H."/>
            <person name="Kuo T.H."/>
            <person name="Liu D."/>
            <person name="Ke H.M."/>
            <person name="Yokoi T."/>
            <person name="Roa M.B."/>
            <person name="Lu M.J."/>
            <person name="Chang Y.Y."/>
            <person name="Ann P.J."/>
            <person name="Tsai J.N."/>
            <person name="Chen C.Y."/>
            <person name="Tzean S.S."/>
            <person name="Ota Y."/>
            <person name="Hattori T."/>
            <person name="Sahashi N."/>
            <person name="Liou R.F."/>
            <person name="Kikuchi T."/>
            <person name="Tsai I.J."/>
        </authorList>
    </citation>
    <scope>NUCLEOTIDE SEQUENCE [LARGE SCALE GENOMIC DNA]</scope>
    <source>
        <strain evidence="3 4">FFPRI411160</strain>
    </source>
</reference>
<keyword evidence="2" id="KW-0472">Membrane</keyword>
<dbReference type="InParanoid" id="A0A286UXP2"/>
<evidence type="ECO:0000256" key="1">
    <source>
        <dbReference type="SAM" id="MobiDB-lite"/>
    </source>
</evidence>
<dbReference type="OrthoDB" id="3270317at2759"/>
<evidence type="ECO:0000256" key="2">
    <source>
        <dbReference type="SAM" id="Phobius"/>
    </source>
</evidence>
<evidence type="ECO:0000313" key="3">
    <source>
        <dbReference type="EMBL" id="PAV24383.1"/>
    </source>
</evidence>
<feature type="transmembrane region" description="Helical" evidence="2">
    <location>
        <begin position="17"/>
        <end position="44"/>
    </location>
</feature>
<gene>
    <name evidence="3" type="ORF">PNOK_0145100</name>
</gene>
<keyword evidence="4" id="KW-1185">Reference proteome</keyword>
<dbReference type="AlphaFoldDB" id="A0A286UXP2"/>